<dbReference type="SUPFAM" id="SSF48452">
    <property type="entry name" value="TPR-like"/>
    <property type="match status" value="1"/>
</dbReference>
<keyword evidence="7" id="KW-0479">Metal-binding</keyword>
<protein>
    <recommendedName>
        <fullName evidence="13">Protein-lysine N-methyltransferase SMYD4</fullName>
    </recommendedName>
    <alternativeName>
        <fullName evidence="14">SET and MYND domain-containing protein 4</fullName>
    </alternativeName>
</protein>
<evidence type="ECO:0000256" key="12">
    <source>
        <dbReference type="ARBA" id="ARBA00093423"/>
    </source>
</evidence>
<dbReference type="GO" id="GO:0008757">
    <property type="term" value="F:S-adenosylmethionine-dependent methyltransferase activity"/>
    <property type="evidence" value="ECO:0007669"/>
    <property type="project" value="UniProtKB-ARBA"/>
</dbReference>
<name>T1K271_TETUR</name>
<dbReference type="GO" id="GO:0032259">
    <property type="term" value="P:methylation"/>
    <property type="evidence" value="ECO:0007669"/>
    <property type="project" value="UniProtKB-KW"/>
</dbReference>
<evidence type="ECO:0000259" key="17">
    <source>
        <dbReference type="PROSITE" id="PS50865"/>
    </source>
</evidence>
<dbReference type="GO" id="GO:0008170">
    <property type="term" value="F:N-methyltransferase activity"/>
    <property type="evidence" value="ECO:0007669"/>
    <property type="project" value="UniProtKB-ARBA"/>
</dbReference>
<accession>T1K271</accession>
<evidence type="ECO:0000256" key="8">
    <source>
        <dbReference type="ARBA" id="ARBA00022771"/>
    </source>
</evidence>
<dbReference type="CDD" id="cd10536">
    <property type="entry name" value="SET_SMYD4"/>
    <property type="match status" value="1"/>
</dbReference>
<keyword evidence="6" id="KW-0949">S-adenosyl-L-methionine</keyword>
<dbReference type="Pfam" id="PF00856">
    <property type="entry name" value="SET"/>
    <property type="match status" value="1"/>
</dbReference>
<dbReference type="SUPFAM" id="SSF144232">
    <property type="entry name" value="HIT/MYND zinc finger-like"/>
    <property type="match status" value="1"/>
</dbReference>
<keyword evidence="4" id="KW-0489">Methyltransferase</keyword>
<evidence type="ECO:0000256" key="10">
    <source>
        <dbReference type="ARBA" id="ARBA00023242"/>
    </source>
</evidence>
<dbReference type="InterPro" id="IPR011990">
    <property type="entry name" value="TPR-like_helical_dom_sf"/>
</dbReference>
<dbReference type="OrthoDB" id="10008965at2759"/>
<evidence type="ECO:0000256" key="6">
    <source>
        <dbReference type="ARBA" id="ARBA00022691"/>
    </source>
</evidence>
<organism evidence="18 19">
    <name type="scientific">Tetranychus urticae</name>
    <name type="common">Two-spotted spider mite</name>
    <dbReference type="NCBI Taxonomy" id="32264"/>
    <lineage>
        <taxon>Eukaryota</taxon>
        <taxon>Metazoa</taxon>
        <taxon>Ecdysozoa</taxon>
        <taxon>Arthropoda</taxon>
        <taxon>Chelicerata</taxon>
        <taxon>Arachnida</taxon>
        <taxon>Acari</taxon>
        <taxon>Acariformes</taxon>
        <taxon>Trombidiformes</taxon>
        <taxon>Prostigmata</taxon>
        <taxon>Eleutherengona</taxon>
        <taxon>Raphignathae</taxon>
        <taxon>Tetranychoidea</taxon>
        <taxon>Tetranychidae</taxon>
        <taxon>Tetranychus</taxon>
    </lineage>
</organism>
<dbReference type="Gene3D" id="2.170.270.10">
    <property type="entry name" value="SET domain"/>
    <property type="match status" value="1"/>
</dbReference>
<evidence type="ECO:0000256" key="2">
    <source>
        <dbReference type="ARBA" id="ARBA00004496"/>
    </source>
</evidence>
<dbReference type="PROSITE" id="PS50280">
    <property type="entry name" value="SET"/>
    <property type="match status" value="1"/>
</dbReference>
<evidence type="ECO:0000313" key="19">
    <source>
        <dbReference type="Proteomes" id="UP000015104"/>
    </source>
</evidence>
<evidence type="ECO:0000313" key="18">
    <source>
        <dbReference type="EnsemblMetazoa" id="tetur04g03960.1"/>
    </source>
</evidence>
<dbReference type="Proteomes" id="UP000015104">
    <property type="component" value="Unassembled WGS sequence"/>
</dbReference>
<evidence type="ECO:0000256" key="9">
    <source>
        <dbReference type="ARBA" id="ARBA00022833"/>
    </source>
</evidence>
<dbReference type="OMA" id="MMILISR"/>
<keyword evidence="10" id="KW-0539">Nucleus</keyword>
<dbReference type="PROSITE" id="PS50865">
    <property type="entry name" value="ZF_MYND_2"/>
    <property type="match status" value="1"/>
</dbReference>
<dbReference type="GO" id="GO:0005634">
    <property type="term" value="C:nucleus"/>
    <property type="evidence" value="ECO:0007669"/>
    <property type="project" value="UniProtKB-SubCell"/>
</dbReference>
<evidence type="ECO:0000256" key="5">
    <source>
        <dbReference type="ARBA" id="ARBA00022679"/>
    </source>
</evidence>
<dbReference type="STRING" id="32264.T1K271"/>
<keyword evidence="3" id="KW-0963">Cytoplasm</keyword>
<evidence type="ECO:0000256" key="15">
    <source>
        <dbReference type="PROSITE-ProRule" id="PRU00134"/>
    </source>
</evidence>
<dbReference type="InterPro" id="IPR002893">
    <property type="entry name" value="Znf_MYND"/>
</dbReference>
<comment type="subcellular location">
    <subcellularLocation>
        <location evidence="2">Cytoplasm</location>
    </subcellularLocation>
    <subcellularLocation>
        <location evidence="1">Nucleus</location>
    </subcellularLocation>
</comment>
<gene>
    <name evidence="18" type="primary">107359650</name>
</gene>
<evidence type="ECO:0000256" key="11">
    <source>
        <dbReference type="ARBA" id="ARBA00048985"/>
    </source>
</evidence>
<keyword evidence="9" id="KW-0862">Zinc</keyword>
<evidence type="ECO:0000256" key="14">
    <source>
        <dbReference type="ARBA" id="ARBA00093680"/>
    </source>
</evidence>
<dbReference type="InterPro" id="IPR052097">
    <property type="entry name" value="SET-MYND_domain_protein"/>
</dbReference>
<dbReference type="GO" id="GO:0042826">
    <property type="term" value="F:histone deacetylase binding"/>
    <property type="evidence" value="ECO:0007669"/>
    <property type="project" value="TreeGrafter"/>
</dbReference>
<dbReference type="EMBL" id="CAEY01001359">
    <property type="status" value="NOT_ANNOTATED_CDS"/>
    <property type="molecule type" value="Genomic_DNA"/>
</dbReference>
<evidence type="ECO:0000259" key="16">
    <source>
        <dbReference type="PROSITE" id="PS50280"/>
    </source>
</evidence>
<evidence type="ECO:0000256" key="4">
    <source>
        <dbReference type="ARBA" id="ARBA00022603"/>
    </source>
</evidence>
<feature type="domain" description="MYND-type" evidence="17">
    <location>
        <begin position="219"/>
        <end position="259"/>
    </location>
</feature>
<dbReference type="GO" id="GO:0008270">
    <property type="term" value="F:zinc ion binding"/>
    <property type="evidence" value="ECO:0007669"/>
    <property type="project" value="UniProtKB-KW"/>
</dbReference>
<keyword evidence="5" id="KW-0808">Transferase</keyword>
<dbReference type="GO" id="GO:0008276">
    <property type="term" value="F:protein methyltransferase activity"/>
    <property type="evidence" value="ECO:0007669"/>
    <property type="project" value="UniProtKB-ARBA"/>
</dbReference>
<dbReference type="SUPFAM" id="SSF82199">
    <property type="entry name" value="SET domain"/>
    <property type="match status" value="1"/>
</dbReference>
<sequence>MTKNKSLWNKIFAIKESLESQIKNENSPNSVQLLAEWYTFSTWIYTIYRKSFATRDDRKAFEAKFADCSTNAERVNCLMACQPIQAKFLKYANKLWSQTDVPAKEPLHAVRKYYKNKVKDQKDGWKNTFYDMPDPFEDMERLMDESDNLVEVHVKSVPMFEGYVENPSLKGVSSSVSLGNHEIKRRQLLANSDIPIGKVIAREGALCGWLSPIMYSMYCYRCLLMLDNQRITCQGCKTVNYCSLECYKLAKKEFHGKECDYMEMLKHISICHFTIRLLLVLEPHRVAAVSADRFKDDFPLNFNLNENGDSFGNFLNLESGTSGVSQADLLTFSCTSLFTSHLLREMSFFDRNLPEKPLVCSLISMMILISRNIFTLYDHKFRLLQVPDSPDALVEGKTKEIGYGLFYKTSLFNHSCRPNAHAVFFGSSILVVATKPIPAKTEITISYGASYPDMKLKDRQEKLRNSFYFNCLCEQCEAELNEQSKAVVCDECALTSAGDSTSNIEECIKCQDLKKIKKVNDKIRSNGLSFYNKGRKLLAAEDYLKAAQYLSKAVKYLTESNDPWHTYNARDDLVVCYRSLEYNDQAFANAVENLKLRARLYDSDSVPYLNSLLVTLQLAHDCQKVDVKEIEKIIKQFYRLFKNICARQTRIFDYSNQHFLEFLTHKSEYIESMNELINNQRSELASQ</sequence>
<dbReference type="eggNOG" id="KOG2084">
    <property type="taxonomic scope" value="Eukaryota"/>
</dbReference>
<proteinExistence type="predicted"/>
<dbReference type="PANTHER" id="PTHR46165">
    <property type="entry name" value="SET AND MYND DOMAIN-CONTAINING PROTEIN 4"/>
    <property type="match status" value="1"/>
</dbReference>
<feature type="domain" description="SET" evidence="16">
    <location>
        <begin position="167"/>
        <end position="448"/>
    </location>
</feature>
<keyword evidence="19" id="KW-1185">Reference proteome</keyword>
<dbReference type="Gene3D" id="6.10.140.2220">
    <property type="match status" value="1"/>
</dbReference>
<reference evidence="19" key="1">
    <citation type="submission" date="2011-08" db="EMBL/GenBank/DDBJ databases">
        <authorList>
            <person name="Rombauts S."/>
        </authorList>
    </citation>
    <scope>NUCLEOTIDE SEQUENCE</scope>
    <source>
        <strain evidence="19">London</strain>
    </source>
</reference>
<dbReference type="PROSITE" id="PS01360">
    <property type="entry name" value="ZF_MYND_1"/>
    <property type="match status" value="1"/>
</dbReference>
<comment type="function">
    <text evidence="12">Protein-lysine N-methyltransferase. Monomethylates PRMT5, modulating its transcriptional activity. May also act as a histone methyltransferase. Plays a critical role in cardiac development. Acts as a key epigenetic regulator of gene expression during cardiac development via its dual activities as a methyltransferase and negative regulator of HDAC1.</text>
</comment>
<dbReference type="Gene3D" id="1.10.220.160">
    <property type="match status" value="1"/>
</dbReference>
<dbReference type="AlphaFoldDB" id="T1K271"/>
<dbReference type="InterPro" id="IPR001214">
    <property type="entry name" value="SET_dom"/>
</dbReference>
<dbReference type="GO" id="GO:0005737">
    <property type="term" value="C:cytoplasm"/>
    <property type="evidence" value="ECO:0007669"/>
    <property type="project" value="UniProtKB-SubCell"/>
</dbReference>
<dbReference type="PANTHER" id="PTHR46165:SF2">
    <property type="entry name" value="SET AND MYND DOMAIN-CONTAINING PROTEIN 4"/>
    <property type="match status" value="1"/>
</dbReference>
<dbReference type="EnsemblMetazoa" id="tetur04g03960.1">
    <property type="protein sequence ID" value="tetur04g03960.1"/>
    <property type="gene ID" value="tetur04g03960"/>
</dbReference>
<evidence type="ECO:0000256" key="1">
    <source>
        <dbReference type="ARBA" id="ARBA00004123"/>
    </source>
</evidence>
<dbReference type="InterPro" id="IPR044421">
    <property type="entry name" value="SMYD4_SET"/>
</dbReference>
<dbReference type="InterPro" id="IPR046341">
    <property type="entry name" value="SET_dom_sf"/>
</dbReference>
<evidence type="ECO:0000256" key="13">
    <source>
        <dbReference type="ARBA" id="ARBA00093635"/>
    </source>
</evidence>
<reference evidence="18" key="2">
    <citation type="submission" date="2015-06" db="UniProtKB">
        <authorList>
            <consortium name="EnsemblMetazoa"/>
        </authorList>
    </citation>
    <scope>IDENTIFICATION</scope>
</reference>
<comment type="catalytic activity">
    <reaction evidence="11">
        <text>L-lysyl-[protein] + S-adenosyl-L-methionine = N(6)-methyl-L-lysyl-[protein] + S-adenosyl-L-homocysteine + H(+)</text>
        <dbReference type="Rhea" id="RHEA:51736"/>
        <dbReference type="Rhea" id="RHEA-COMP:9752"/>
        <dbReference type="Rhea" id="RHEA-COMP:13053"/>
        <dbReference type="ChEBI" id="CHEBI:15378"/>
        <dbReference type="ChEBI" id="CHEBI:29969"/>
        <dbReference type="ChEBI" id="CHEBI:57856"/>
        <dbReference type="ChEBI" id="CHEBI:59789"/>
        <dbReference type="ChEBI" id="CHEBI:61929"/>
    </reaction>
</comment>
<evidence type="ECO:0000256" key="7">
    <source>
        <dbReference type="ARBA" id="ARBA00022723"/>
    </source>
</evidence>
<dbReference type="KEGG" id="tut:107359650"/>
<dbReference type="HOGENOM" id="CLU_400808_0_0_1"/>
<evidence type="ECO:0000256" key="3">
    <source>
        <dbReference type="ARBA" id="ARBA00022490"/>
    </source>
</evidence>
<keyword evidence="8 15" id="KW-0863">Zinc-finger</keyword>